<protein>
    <recommendedName>
        <fullName evidence="4">Right-handed parallel beta-helix repeat-containing protein</fullName>
    </recommendedName>
</protein>
<dbReference type="EMBL" id="JACCBB010000001">
    <property type="protein sequence ID" value="NYD23240.1"/>
    <property type="molecule type" value="Genomic_DNA"/>
</dbReference>
<dbReference type="Gene3D" id="2.160.20.10">
    <property type="entry name" value="Single-stranded right-handed beta-helix, Pectin lyase-like"/>
    <property type="match status" value="1"/>
</dbReference>
<evidence type="ECO:0000313" key="2">
    <source>
        <dbReference type="EMBL" id="NYD23240.1"/>
    </source>
</evidence>
<dbReference type="InterPro" id="IPR012334">
    <property type="entry name" value="Pectin_lyas_fold"/>
</dbReference>
<evidence type="ECO:0008006" key="4">
    <source>
        <dbReference type="Google" id="ProtNLM"/>
    </source>
</evidence>
<keyword evidence="1" id="KW-0732">Signal</keyword>
<dbReference type="SUPFAM" id="SSF51126">
    <property type="entry name" value="Pectin lyase-like"/>
    <property type="match status" value="1"/>
</dbReference>
<dbReference type="AlphaFoldDB" id="A0A7Y9J1K8"/>
<feature type="chain" id="PRO_5031459384" description="Right-handed parallel beta-helix repeat-containing protein" evidence="1">
    <location>
        <begin position="27"/>
        <end position="284"/>
    </location>
</feature>
<dbReference type="InterPro" id="IPR011050">
    <property type="entry name" value="Pectin_lyase_fold/virulence"/>
</dbReference>
<name>A0A7Y9J1K8_9ACTN</name>
<sequence>MNGRAATWSTAVVAAATVLTATPAAAAAPAAVPRPSTPACGAVLTSSVRLASDVVCPTGGGLTLAADGIELNLNGHRLVGPGGQGRGVVVAARDAVVRNGTITGWGTGVEAGPDDPSVDTPPAVSATLRGLRVDRNTTGVRAGWEGALSVRDTWITGGGRGGESFFDGVLRLDHSVVSGNGIGLFSFSVGWDGLVVRDSVLRENSSAGLACGQDGHYDVARSTLQRNGSGVDAFECSGRVVDSRFVWNDRHVTGFLVDGDVMELRCNTYTRDGSPLEFPVTPCS</sequence>
<reference evidence="2 3" key="1">
    <citation type="submission" date="2020-07" db="EMBL/GenBank/DDBJ databases">
        <title>Sequencing the genomes of 1000 actinobacteria strains.</title>
        <authorList>
            <person name="Klenk H.-P."/>
        </authorList>
    </citation>
    <scope>NUCLEOTIDE SEQUENCE [LARGE SCALE GENOMIC DNA]</scope>
    <source>
        <strain evidence="2 3">DSM 7487</strain>
    </source>
</reference>
<evidence type="ECO:0000313" key="3">
    <source>
        <dbReference type="Proteomes" id="UP000521922"/>
    </source>
</evidence>
<feature type="signal peptide" evidence="1">
    <location>
        <begin position="1"/>
        <end position="26"/>
    </location>
</feature>
<proteinExistence type="predicted"/>
<comment type="caution">
    <text evidence="2">The sequence shown here is derived from an EMBL/GenBank/DDBJ whole genome shotgun (WGS) entry which is preliminary data.</text>
</comment>
<evidence type="ECO:0000256" key="1">
    <source>
        <dbReference type="SAM" id="SignalP"/>
    </source>
</evidence>
<accession>A0A7Y9J1K8</accession>
<organism evidence="2 3">
    <name type="scientific">Kineococcus aurantiacus</name>
    <dbReference type="NCBI Taxonomy" id="37633"/>
    <lineage>
        <taxon>Bacteria</taxon>
        <taxon>Bacillati</taxon>
        <taxon>Actinomycetota</taxon>
        <taxon>Actinomycetes</taxon>
        <taxon>Kineosporiales</taxon>
        <taxon>Kineosporiaceae</taxon>
        <taxon>Kineococcus</taxon>
    </lineage>
</organism>
<dbReference type="Proteomes" id="UP000521922">
    <property type="component" value="Unassembled WGS sequence"/>
</dbReference>
<gene>
    <name evidence="2" type="ORF">BJ968_002780</name>
</gene>
<keyword evidence="3" id="KW-1185">Reference proteome</keyword>
<dbReference type="RefSeq" id="WP_179752803.1">
    <property type="nucleotide sequence ID" value="NZ_BAAAGN010000010.1"/>
</dbReference>